<keyword evidence="2" id="KW-0067">ATP-binding</keyword>
<dbReference type="GO" id="GO:0003678">
    <property type="term" value="F:DNA helicase activity"/>
    <property type="evidence" value="ECO:0007669"/>
    <property type="project" value="InterPro"/>
</dbReference>
<sequence length="51" mass="6438">MLYRDDYYNRDSEKKNTLEVNFTKQRNGKLGTVELFYDRNCQRIYELNRYY</sequence>
<keyword evidence="3" id="KW-1185">Reference proteome</keyword>
<dbReference type="EMBL" id="BALG01000030">
    <property type="protein sequence ID" value="GAC41414.1"/>
    <property type="molecule type" value="Genomic_DNA"/>
</dbReference>
<evidence type="ECO:0000313" key="2">
    <source>
        <dbReference type="EMBL" id="GAC41414.1"/>
    </source>
</evidence>
<dbReference type="RefSeq" id="WP_006284725.1">
    <property type="nucleotide sequence ID" value="NZ_BALG01000030.1"/>
</dbReference>
<organism evidence="2 3">
    <name type="scientific">Paenibacillus popilliae ATCC 14706</name>
    <dbReference type="NCBI Taxonomy" id="1212764"/>
    <lineage>
        <taxon>Bacteria</taxon>
        <taxon>Bacillati</taxon>
        <taxon>Bacillota</taxon>
        <taxon>Bacilli</taxon>
        <taxon>Bacillales</taxon>
        <taxon>Paenibacillaceae</taxon>
        <taxon>Paenibacillus</taxon>
    </lineage>
</organism>
<dbReference type="Pfam" id="PF03796">
    <property type="entry name" value="DnaB_C"/>
    <property type="match status" value="1"/>
</dbReference>
<dbReference type="GO" id="GO:0006260">
    <property type="term" value="P:DNA replication"/>
    <property type="evidence" value="ECO:0007669"/>
    <property type="project" value="InterPro"/>
</dbReference>
<feature type="domain" description="SF4 helicase" evidence="1">
    <location>
        <begin position="1"/>
        <end position="44"/>
    </location>
</feature>
<keyword evidence="2" id="KW-0347">Helicase</keyword>
<keyword evidence="2" id="KW-0378">Hydrolase</keyword>
<dbReference type="InterPro" id="IPR007694">
    <property type="entry name" value="DNA_helicase_DnaB-like_C"/>
</dbReference>
<evidence type="ECO:0000313" key="3">
    <source>
        <dbReference type="Proteomes" id="UP000029453"/>
    </source>
</evidence>
<dbReference type="Gene3D" id="3.40.50.300">
    <property type="entry name" value="P-loop containing nucleotide triphosphate hydrolases"/>
    <property type="match status" value="1"/>
</dbReference>
<dbReference type="InterPro" id="IPR027417">
    <property type="entry name" value="P-loop_NTPase"/>
</dbReference>
<gene>
    <name evidence="2" type="ORF">PPOP_0764</name>
</gene>
<accession>M9LYX5</accession>
<proteinExistence type="predicted"/>
<dbReference type="Proteomes" id="UP000029453">
    <property type="component" value="Unassembled WGS sequence"/>
</dbReference>
<dbReference type="GO" id="GO:0005524">
    <property type="term" value="F:ATP binding"/>
    <property type="evidence" value="ECO:0007669"/>
    <property type="project" value="InterPro"/>
</dbReference>
<dbReference type="AlphaFoldDB" id="M9LYX5"/>
<protein>
    <submittedName>
        <fullName evidence="2">Replicative DNA helicase</fullName>
    </submittedName>
</protein>
<evidence type="ECO:0000259" key="1">
    <source>
        <dbReference type="Pfam" id="PF03796"/>
    </source>
</evidence>
<reference evidence="2 3" key="1">
    <citation type="submission" date="2012-10" db="EMBL/GenBank/DDBJ databases">
        <title>Draft Genome Sequence of Paenibacillus popilliae ATCC 14706T.</title>
        <authorList>
            <person name="Iiyama K."/>
            <person name="Mori K."/>
            <person name="Mon H."/>
            <person name="Chieda Y."/>
            <person name="Lee J.M."/>
            <person name="Kusakabe T."/>
            <person name="Tashiro K."/>
            <person name="Asano S."/>
            <person name="Yasunaga-Aoki C."/>
            <person name="Shimizu S."/>
        </authorList>
    </citation>
    <scope>NUCLEOTIDE SEQUENCE [LARGE SCALE GENOMIC DNA]</scope>
    <source>
        <strain evidence="2 3">ATCC 14706</strain>
    </source>
</reference>
<keyword evidence="2" id="KW-0547">Nucleotide-binding</keyword>
<name>M9LYX5_PAEPP</name>
<comment type="caution">
    <text evidence="2">The sequence shown here is derived from an EMBL/GenBank/DDBJ whole genome shotgun (WGS) entry which is preliminary data.</text>
</comment>